<evidence type="ECO:0000313" key="1">
    <source>
        <dbReference type="EMBL" id="RPD56241.1"/>
    </source>
</evidence>
<reference evidence="1" key="1">
    <citation type="journal article" date="2018" name="Genome Biol. Evol.">
        <title>Genomics and development of Lentinus tigrinus, a white-rot wood-decaying mushroom with dimorphic fruiting bodies.</title>
        <authorList>
            <person name="Wu B."/>
            <person name="Xu Z."/>
            <person name="Knudson A."/>
            <person name="Carlson A."/>
            <person name="Chen N."/>
            <person name="Kovaka S."/>
            <person name="LaButti K."/>
            <person name="Lipzen A."/>
            <person name="Pennachio C."/>
            <person name="Riley R."/>
            <person name="Schakwitz W."/>
            <person name="Umezawa K."/>
            <person name="Ohm R.A."/>
            <person name="Grigoriev I.V."/>
            <person name="Nagy L.G."/>
            <person name="Gibbons J."/>
            <person name="Hibbett D."/>
        </authorList>
    </citation>
    <scope>NUCLEOTIDE SEQUENCE [LARGE SCALE GENOMIC DNA]</scope>
    <source>
        <strain evidence="1">ALCF2SS1-6</strain>
    </source>
</reference>
<accession>A0A5C2RYX9</accession>
<proteinExistence type="predicted"/>
<evidence type="ECO:0000313" key="2">
    <source>
        <dbReference type="Proteomes" id="UP000313359"/>
    </source>
</evidence>
<dbReference type="AlphaFoldDB" id="A0A5C2RYX9"/>
<dbReference type="EMBL" id="ML122289">
    <property type="protein sequence ID" value="RPD56241.1"/>
    <property type="molecule type" value="Genomic_DNA"/>
</dbReference>
<protein>
    <submittedName>
        <fullName evidence="1">Uncharacterized protein</fullName>
    </submittedName>
</protein>
<dbReference type="Proteomes" id="UP000313359">
    <property type="component" value="Unassembled WGS sequence"/>
</dbReference>
<organism evidence="1 2">
    <name type="scientific">Lentinus tigrinus ALCF2SS1-6</name>
    <dbReference type="NCBI Taxonomy" id="1328759"/>
    <lineage>
        <taxon>Eukaryota</taxon>
        <taxon>Fungi</taxon>
        <taxon>Dikarya</taxon>
        <taxon>Basidiomycota</taxon>
        <taxon>Agaricomycotina</taxon>
        <taxon>Agaricomycetes</taxon>
        <taxon>Polyporales</taxon>
        <taxon>Polyporaceae</taxon>
        <taxon>Lentinus</taxon>
    </lineage>
</organism>
<name>A0A5C2RYX9_9APHY</name>
<gene>
    <name evidence="1" type="ORF">L227DRAFT_578971</name>
</gene>
<keyword evidence="2" id="KW-1185">Reference proteome</keyword>
<sequence>MRAYLATPSVAGYNVNLRLGLDTQAEDMTRSWQRCRATVATRHACEVLEEFLLTWARCSGFAGRSSPYSCTAKYLTQRPPNMFLPPPHFPKCASRYFGSERTTARVGEDGHLHRRGITSPAGADVRSVPSYRVDTSVDYLRSRGRAPWNSNTQLEKQVA</sequence>